<sequence>MCNRAFHGRKIYSDGGCRLGVGGFGLQIRLVSYLAVLHNELRWGGSRYGSIMQMHKHIICLYRGGEILACEVTWGKGRGTISYVPESLTRNHDKEGQEARGWHRTCARHVWEPSVWKSASSRPSHPNSSFNLVHDHLKQHAHAHASVNIRDEHPWCTRGCTTYTCPRCLFRRRFLLKVPNSLPSLYYHREKHVIVNLALSNGLLLLWPLKRIVNS</sequence>
<evidence type="ECO:0000313" key="2">
    <source>
        <dbReference type="Proteomes" id="UP000078540"/>
    </source>
</evidence>
<organism evidence="1 2">
    <name type="scientific">Atta colombica</name>
    <dbReference type="NCBI Taxonomy" id="520822"/>
    <lineage>
        <taxon>Eukaryota</taxon>
        <taxon>Metazoa</taxon>
        <taxon>Ecdysozoa</taxon>
        <taxon>Arthropoda</taxon>
        <taxon>Hexapoda</taxon>
        <taxon>Insecta</taxon>
        <taxon>Pterygota</taxon>
        <taxon>Neoptera</taxon>
        <taxon>Endopterygota</taxon>
        <taxon>Hymenoptera</taxon>
        <taxon>Apocrita</taxon>
        <taxon>Aculeata</taxon>
        <taxon>Formicoidea</taxon>
        <taxon>Formicidae</taxon>
        <taxon>Myrmicinae</taxon>
        <taxon>Atta</taxon>
    </lineage>
</organism>
<dbReference type="EMBL" id="KQ976417">
    <property type="protein sequence ID" value="KYM89769.1"/>
    <property type="molecule type" value="Genomic_DNA"/>
</dbReference>
<dbReference type="AlphaFoldDB" id="A0A195BTL7"/>
<evidence type="ECO:0000313" key="1">
    <source>
        <dbReference type="EMBL" id="KYM89769.1"/>
    </source>
</evidence>
<reference evidence="1 2" key="1">
    <citation type="submission" date="2015-09" db="EMBL/GenBank/DDBJ databases">
        <title>Atta colombica WGS genome.</title>
        <authorList>
            <person name="Nygaard S."/>
            <person name="Hu H."/>
            <person name="Boomsma J."/>
            <person name="Zhang G."/>
        </authorList>
    </citation>
    <scope>NUCLEOTIDE SEQUENCE [LARGE SCALE GENOMIC DNA]</scope>
    <source>
        <strain evidence="1">Treedump-2</strain>
        <tissue evidence="1">Whole body</tissue>
    </source>
</reference>
<proteinExistence type="predicted"/>
<gene>
    <name evidence="1" type="ORF">ALC53_02081</name>
</gene>
<protein>
    <submittedName>
        <fullName evidence="1">Uncharacterized protein</fullName>
    </submittedName>
</protein>
<dbReference type="Proteomes" id="UP000078540">
    <property type="component" value="Unassembled WGS sequence"/>
</dbReference>
<name>A0A195BTL7_9HYME</name>
<accession>A0A195BTL7</accession>
<keyword evidence="2" id="KW-1185">Reference proteome</keyword>